<evidence type="ECO:0000256" key="4">
    <source>
        <dbReference type="ARBA" id="ARBA00044936"/>
    </source>
</evidence>
<evidence type="ECO:0000313" key="8">
    <source>
        <dbReference type="Proteomes" id="UP000394068"/>
    </source>
</evidence>
<dbReference type="GO" id="GO:0000917">
    <property type="term" value="P:division septum assembly"/>
    <property type="evidence" value="ECO:0007669"/>
    <property type="project" value="UniProtKB-KW"/>
</dbReference>
<dbReference type="InterPro" id="IPR023052">
    <property type="entry name" value="Cell_div_SepF"/>
</dbReference>
<dbReference type="RefSeq" id="WP_077322032.1">
    <property type="nucleotide sequence ID" value="NZ_CABEHT010000001.1"/>
</dbReference>
<comment type="subunit">
    <text evidence="5">Homodimer. Interacts with FtsZ.</text>
</comment>
<feature type="compositionally biased region" description="Basic and acidic residues" evidence="6">
    <location>
        <begin position="106"/>
        <end position="116"/>
    </location>
</feature>
<keyword evidence="2 5" id="KW-0717">Septation</keyword>
<comment type="function">
    <text evidence="4 5">Cell division protein that is part of the divisome complex and is recruited early to the Z-ring. Probably stimulates Z-ring formation, perhaps through the cross-linking of FtsZ protofilaments. Its function overlaps with FtsA.</text>
</comment>
<name>A0A4U9XHZ3_9STRE</name>
<feature type="compositionally biased region" description="Polar residues" evidence="6">
    <location>
        <begin position="61"/>
        <end position="90"/>
    </location>
</feature>
<dbReference type="GO" id="GO:0005737">
    <property type="term" value="C:cytoplasm"/>
    <property type="evidence" value="ECO:0007669"/>
    <property type="project" value="UniProtKB-SubCell"/>
</dbReference>
<dbReference type="Proteomes" id="UP000394068">
    <property type="component" value="Unassembled WGS sequence"/>
</dbReference>
<dbReference type="InterPro" id="IPR007561">
    <property type="entry name" value="Cell_div_SepF/SepF-rel"/>
</dbReference>
<feature type="region of interest" description="Disordered" evidence="6">
    <location>
        <begin position="21"/>
        <end position="116"/>
    </location>
</feature>
<dbReference type="EMBL" id="CABEHT010000001">
    <property type="protein sequence ID" value="VTS12750.1"/>
    <property type="molecule type" value="Genomic_DNA"/>
</dbReference>
<dbReference type="AlphaFoldDB" id="A0A4U9XHZ3"/>
<dbReference type="PANTHER" id="PTHR35798:SF1">
    <property type="entry name" value="CELL DIVISION PROTEIN SEPF"/>
    <property type="match status" value="1"/>
</dbReference>
<comment type="subcellular location">
    <subcellularLocation>
        <location evidence="5">Cytoplasm</location>
    </subcellularLocation>
    <text evidence="5">Localizes to the division site, in a FtsZ-dependent manner.</text>
</comment>
<dbReference type="GO" id="GO:0043093">
    <property type="term" value="P:FtsZ-dependent cytokinesis"/>
    <property type="evidence" value="ECO:0007669"/>
    <property type="project" value="UniProtKB-UniRule"/>
</dbReference>
<keyword evidence="1 5" id="KW-0132">Cell division</keyword>
<proteinExistence type="inferred from homology"/>
<dbReference type="Pfam" id="PF04472">
    <property type="entry name" value="SepF"/>
    <property type="match status" value="1"/>
</dbReference>
<sequence length="216" mass="24738">MAFKDTINKVVSYFDTDDVSEVEEDVPVQQVEEQQSQRPQQTARQSSQQQVVNKSNQSVNRPVQPSRNYKVEQQQPLPNYQPQARPNSSDISERRQTQYGSGSHVKKQDDLSEGSRVEQARIALKYPKKYEDAQEIVDLLIGNECVLIDFQYMLDAQARRCLDFIDGASKVLYGSLQKVGSSMYLLTPSNVSVNIEDMNIPNSNQDFGYDFDMKRR</sequence>
<evidence type="ECO:0000256" key="1">
    <source>
        <dbReference type="ARBA" id="ARBA00022618"/>
    </source>
</evidence>
<feature type="compositionally biased region" description="Low complexity" evidence="6">
    <location>
        <begin position="27"/>
        <end position="60"/>
    </location>
</feature>
<gene>
    <name evidence="5 7" type="primary">sepF</name>
    <name evidence="7" type="ORF">NCTC5386_00583</name>
</gene>
<dbReference type="PANTHER" id="PTHR35798">
    <property type="entry name" value="CELL DIVISION PROTEIN SEPF"/>
    <property type="match status" value="1"/>
</dbReference>
<evidence type="ECO:0000313" key="7">
    <source>
        <dbReference type="EMBL" id="VTS12750.1"/>
    </source>
</evidence>
<keyword evidence="5" id="KW-0963">Cytoplasm</keyword>
<dbReference type="Gene3D" id="3.30.110.150">
    <property type="entry name" value="SepF-like protein"/>
    <property type="match status" value="1"/>
</dbReference>
<accession>A0A4U9XHZ3</accession>
<evidence type="ECO:0000256" key="6">
    <source>
        <dbReference type="SAM" id="MobiDB-lite"/>
    </source>
</evidence>
<evidence type="ECO:0000256" key="5">
    <source>
        <dbReference type="HAMAP-Rule" id="MF_01197"/>
    </source>
</evidence>
<reference evidence="7 8" key="1">
    <citation type="submission" date="2019-05" db="EMBL/GenBank/DDBJ databases">
        <authorList>
            <consortium name="Pathogen Informatics"/>
        </authorList>
    </citation>
    <scope>NUCLEOTIDE SEQUENCE [LARGE SCALE GENOMIC DNA]</scope>
    <source>
        <strain evidence="7 8">NCTC5386</strain>
    </source>
</reference>
<evidence type="ECO:0000256" key="2">
    <source>
        <dbReference type="ARBA" id="ARBA00023210"/>
    </source>
</evidence>
<evidence type="ECO:0000256" key="3">
    <source>
        <dbReference type="ARBA" id="ARBA00023306"/>
    </source>
</evidence>
<keyword evidence="3 5" id="KW-0131">Cell cycle</keyword>
<dbReference type="InterPro" id="IPR038594">
    <property type="entry name" value="SepF-like_sf"/>
</dbReference>
<organism evidence="7 8">
    <name type="scientific">Streptococcus pseudoporcinus</name>
    <dbReference type="NCBI Taxonomy" id="361101"/>
    <lineage>
        <taxon>Bacteria</taxon>
        <taxon>Bacillati</taxon>
        <taxon>Bacillota</taxon>
        <taxon>Bacilli</taxon>
        <taxon>Lactobacillales</taxon>
        <taxon>Streptococcaceae</taxon>
        <taxon>Streptococcus</taxon>
    </lineage>
</organism>
<protein>
    <recommendedName>
        <fullName evidence="5">Cell division protein SepF</fullName>
    </recommendedName>
</protein>
<dbReference type="HAMAP" id="MF_01197">
    <property type="entry name" value="SepF"/>
    <property type="match status" value="1"/>
</dbReference>
<comment type="similarity">
    <text evidence="5">Belongs to the SepF family.</text>
</comment>